<dbReference type="Proteomes" id="UP000887540">
    <property type="component" value="Unplaced"/>
</dbReference>
<dbReference type="WBParaSite" id="ACRNAN_scaffold19431.g30969.t1">
    <property type="protein sequence ID" value="ACRNAN_scaffold19431.g30969.t1"/>
    <property type="gene ID" value="ACRNAN_scaffold19431.g30969"/>
</dbReference>
<dbReference type="SUPFAM" id="SSF90257">
    <property type="entry name" value="Myosin rod fragments"/>
    <property type="match status" value="1"/>
</dbReference>
<protein>
    <submittedName>
        <fullName evidence="3">Uncharacterized protein</fullName>
    </submittedName>
</protein>
<evidence type="ECO:0000313" key="2">
    <source>
        <dbReference type="Proteomes" id="UP000887540"/>
    </source>
</evidence>
<keyword evidence="1" id="KW-0175">Coiled coil</keyword>
<accession>A0A914D853</accession>
<proteinExistence type="predicted"/>
<organism evidence="2 3">
    <name type="scientific">Acrobeloides nanus</name>
    <dbReference type="NCBI Taxonomy" id="290746"/>
    <lineage>
        <taxon>Eukaryota</taxon>
        <taxon>Metazoa</taxon>
        <taxon>Ecdysozoa</taxon>
        <taxon>Nematoda</taxon>
        <taxon>Chromadorea</taxon>
        <taxon>Rhabditida</taxon>
        <taxon>Tylenchina</taxon>
        <taxon>Cephalobomorpha</taxon>
        <taxon>Cephaloboidea</taxon>
        <taxon>Cephalobidae</taxon>
        <taxon>Acrobeloides</taxon>
    </lineage>
</organism>
<dbReference type="Gene3D" id="1.20.5.340">
    <property type="match status" value="1"/>
</dbReference>
<keyword evidence="2" id="KW-1185">Reference proteome</keyword>
<name>A0A914D853_9BILA</name>
<evidence type="ECO:0000313" key="3">
    <source>
        <dbReference type="WBParaSite" id="ACRNAN_scaffold19431.g30969.t1"/>
    </source>
</evidence>
<dbReference type="AlphaFoldDB" id="A0A914D853"/>
<evidence type="ECO:0000256" key="1">
    <source>
        <dbReference type="SAM" id="Coils"/>
    </source>
</evidence>
<feature type="coiled-coil region" evidence="1">
    <location>
        <begin position="61"/>
        <end position="116"/>
    </location>
</feature>
<reference evidence="3" key="1">
    <citation type="submission" date="2022-11" db="UniProtKB">
        <authorList>
            <consortium name="WormBaseParasite"/>
        </authorList>
    </citation>
    <scope>IDENTIFICATION</scope>
</reference>
<sequence length="121" mass="14313">MTQPKQLQNWTSDETIYILRTLTDLRSHYNSLIDTNYKESLKLLDMLNAARAKWLDESVENTQLKTTIDRLERQNNEITNELRRLNDALRQAETQIATLLSAKRGLESELIEYKNRFDQLK</sequence>